<reference evidence="2" key="1">
    <citation type="submission" date="2020-02" db="EMBL/GenBank/DDBJ databases">
        <authorList>
            <person name="Meier V. D."/>
        </authorList>
    </citation>
    <scope>NUCLEOTIDE SEQUENCE</scope>
    <source>
        <strain evidence="2">AVDCRST_MAG47</strain>
    </source>
</reference>
<feature type="region of interest" description="Disordered" evidence="1">
    <location>
        <begin position="241"/>
        <end position="260"/>
    </location>
</feature>
<feature type="compositionally biased region" description="Basic residues" evidence="1">
    <location>
        <begin position="88"/>
        <end position="146"/>
    </location>
</feature>
<evidence type="ECO:0000256" key="1">
    <source>
        <dbReference type="SAM" id="MobiDB-lite"/>
    </source>
</evidence>
<organism evidence="2">
    <name type="scientific">uncultured Nocardioidaceae bacterium</name>
    <dbReference type="NCBI Taxonomy" id="253824"/>
    <lineage>
        <taxon>Bacteria</taxon>
        <taxon>Bacillati</taxon>
        <taxon>Actinomycetota</taxon>
        <taxon>Actinomycetes</taxon>
        <taxon>Propionibacteriales</taxon>
        <taxon>Nocardioidaceae</taxon>
        <taxon>environmental samples</taxon>
    </lineage>
</organism>
<feature type="region of interest" description="Disordered" evidence="1">
    <location>
        <begin position="1"/>
        <end position="194"/>
    </location>
</feature>
<dbReference type="EMBL" id="CADCUK010000132">
    <property type="protein sequence ID" value="CAA9378829.1"/>
    <property type="molecule type" value="Genomic_DNA"/>
</dbReference>
<accession>A0A6J4N6G5</accession>
<feature type="compositionally biased region" description="Basic and acidic residues" evidence="1">
    <location>
        <begin position="168"/>
        <end position="177"/>
    </location>
</feature>
<gene>
    <name evidence="2" type="ORF">AVDCRST_MAG47-1977</name>
</gene>
<feature type="non-terminal residue" evidence="2">
    <location>
        <position position="1"/>
    </location>
</feature>
<feature type="compositionally biased region" description="Basic residues" evidence="1">
    <location>
        <begin position="36"/>
        <end position="48"/>
    </location>
</feature>
<feature type="compositionally biased region" description="Basic and acidic residues" evidence="1">
    <location>
        <begin position="49"/>
        <end position="87"/>
    </location>
</feature>
<dbReference type="AlphaFoldDB" id="A0A6J4N6G5"/>
<name>A0A6J4N6G5_9ACTN</name>
<protein>
    <submittedName>
        <fullName evidence="2">Uracil permease</fullName>
    </submittedName>
</protein>
<feature type="compositionally biased region" description="Basic and acidic residues" evidence="1">
    <location>
        <begin position="1"/>
        <end position="13"/>
    </location>
</feature>
<evidence type="ECO:0000313" key="2">
    <source>
        <dbReference type="EMBL" id="CAA9378829.1"/>
    </source>
</evidence>
<proteinExistence type="predicted"/>
<sequence length="260" mass="28992">VDVQVDRRPRRQDATAGEVGRTRRAVVVGQDGGARRAARRRDVRRHLRLPADHGAEPAAGDHDERHRDDRVPPHRLREGPELPGDQRRVRRRRVRDLRAGRRPRRRDGSRPGGRRRARPGRCAHPLRRRRGPAPRAASGRHRRGRDAHRLQPRPGGGEHLLAAGPVDRAAHDGRGDPDGGGAARLPRPHRDPARADLRLRPLVGVRPVRHGELRTARPEPAGRGRQPLLAGGDLLRCHRLRPQQGQLGRREGGRLAGLPA</sequence>
<feature type="non-terminal residue" evidence="2">
    <location>
        <position position="260"/>
    </location>
</feature>